<comment type="caution">
    <text evidence="2">The sequence shown here is derived from an EMBL/GenBank/DDBJ whole genome shotgun (WGS) entry which is preliminary data.</text>
</comment>
<dbReference type="Pfam" id="PF03480">
    <property type="entry name" value="DctP"/>
    <property type="match status" value="1"/>
</dbReference>
<proteinExistence type="predicted"/>
<reference evidence="2 3" key="1">
    <citation type="submission" date="2013-12" db="EMBL/GenBank/DDBJ databases">
        <title>Comparative genomics of Petrotoga isolates.</title>
        <authorList>
            <person name="Nesbo C.L."/>
            <person name="Charchuk R."/>
            <person name="Chow K."/>
        </authorList>
    </citation>
    <scope>NUCLEOTIDE SEQUENCE [LARGE SCALE GENOMIC DNA]</scope>
    <source>
        <strain evidence="2 3">DSM 10691</strain>
    </source>
</reference>
<organism evidence="2 3">
    <name type="scientific">Petrotoga miotherma DSM 10691</name>
    <dbReference type="NCBI Taxonomy" id="1434326"/>
    <lineage>
        <taxon>Bacteria</taxon>
        <taxon>Thermotogati</taxon>
        <taxon>Thermotogota</taxon>
        <taxon>Thermotogae</taxon>
        <taxon>Petrotogales</taxon>
        <taxon>Petrotogaceae</taxon>
        <taxon>Petrotoga</taxon>
    </lineage>
</organism>
<dbReference type="AlphaFoldDB" id="A0A2K1P9X9"/>
<dbReference type="GO" id="GO:0055085">
    <property type="term" value="P:transmembrane transport"/>
    <property type="evidence" value="ECO:0007669"/>
    <property type="project" value="InterPro"/>
</dbReference>
<evidence type="ECO:0000313" key="2">
    <source>
        <dbReference type="EMBL" id="PNR99598.1"/>
    </source>
</evidence>
<gene>
    <name evidence="2" type="ORF">X928_06810</name>
</gene>
<dbReference type="InterPro" id="IPR038404">
    <property type="entry name" value="TRAP_DctP_sf"/>
</dbReference>
<name>A0A2K1P9X9_9BACT</name>
<sequence>SLDEHSMVPEMIYMSKVTWDQLSEQDRQIIKMAAQAAQEAQIKLWIDQEKAALKAVQDEGVTIIHPEKQPFIDAMENVYKKYGAKYSDLIEQIQSIE</sequence>
<evidence type="ECO:0000313" key="3">
    <source>
        <dbReference type="Proteomes" id="UP000236199"/>
    </source>
</evidence>
<accession>A0A2K1P9X9</accession>
<dbReference type="Gene3D" id="3.40.190.170">
    <property type="entry name" value="Bacterial extracellular solute-binding protein, family 7"/>
    <property type="match status" value="1"/>
</dbReference>
<protein>
    <recommendedName>
        <fullName evidence="4">C4-dicarboxylate ABC transporter substrate-binding protein</fullName>
    </recommendedName>
</protein>
<dbReference type="PANTHER" id="PTHR33376">
    <property type="match status" value="1"/>
</dbReference>
<keyword evidence="1" id="KW-0732">Signal</keyword>
<evidence type="ECO:0000256" key="1">
    <source>
        <dbReference type="ARBA" id="ARBA00022729"/>
    </source>
</evidence>
<dbReference type="GO" id="GO:0030246">
    <property type="term" value="F:carbohydrate binding"/>
    <property type="evidence" value="ECO:0007669"/>
    <property type="project" value="TreeGrafter"/>
</dbReference>
<dbReference type="InterPro" id="IPR018389">
    <property type="entry name" value="DctP_fam"/>
</dbReference>
<dbReference type="Proteomes" id="UP000236199">
    <property type="component" value="Unassembled WGS sequence"/>
</dbReference>
<dbReference type="PANTHER" id="PTHR33376:SF2">
    <property type="entry name" value="DICARBOXYLATE-BINDING PERIPLASMIC PROTEIN"/>
    <property type="match status" value="1"/>
</dbReference>
<dbReference type="EMBL" id="AZRM01000031">
    <property type="protein sequence ID" value="PNR99598.1"/>
    <property type="molecule type" value="Genomic_DNA"/>
</dbReference>
<feature type="non-terminal residue" evidence="2">
    <location>
        <position position="1"/>
    </location>
</feature>
<evidence type="ECO:0008006" key="4">
    <source>
        <dbReference type="Google" id="ProtNLM"/>
    </source>
</evidence>
<keyword evidence="3" id="KW-1185">Reference proteome</keyword>